<keyword evidence="5" id="KW-1133">Transmembrane helix</keyword>
<dbReference type="AlphaFoldDB" id="A0A0G4EUM7"/>
<organism evidence="7 8">
    <name type="scientific">Vitrella brassicaformis (strain CCMP3155)</name>
    <dbReference type="NCBI Taxonomy" id="1169540"/>
    <lineage>
        <taxon>Eukaryota</taxon>
        <taxon>Sar</taxon>
        <taxon>Alveolata</taxon>
        <taxon>Colpodellida</taxon>
        <taxon>Vitrellaceae</taxon>
        <taxon>Vitrella</taxon>
    </lineage>
</organism>
<comment type="similarity">
    <text evidence="1">Belongs to the glycosyltransferase 34 family.</text>
</comment>
<keyword evidence="4" id="KW-1015">Disulfide bond</keyword>
<evidence type="ECO:0000256" key="3">
    <source>
        <dbReference type="ARBA" id="ARBA00022679"/>
    </source>
</evidence>
<keyword evidence="5" id="KW-0472">Membrane</keyword>
<evidence type="ECO:0000256" key="4">
    <source>
        <dbReference type="ARBA" id="ARBA00023157"/>
    </source>
</evidence>
<feature type="transmembrane region" description="Helical" evidence="5">
    <location>
        <begin position="22"/>
        <end position="44"/>
    </location>
</feature>
<dbReference type="Pfam" id="PF05637">
    <property type="entry name" value="Glyco_transf_34"/>
    <property type="match status" value="1"/>
</dbReference>
<evidence type="ECO:0000256" key="1">
    <source>
        <dbReference type="ARBA" id="ARBA00005664"/>
    </source>
</evidence>
<keyword evidence="8" id="KW-1185">Reference proteome</keyword>
<keyword evidence="3" id="KW-0808">Transferase</keyword>
<dbReference type="Gene3D" id="3.90.550.10">
    <property type="entry name" value="Spore Coat Polysaccharide Biosynthesis Protein SpsA, Chain A"/>
    <property type="match status" value="2"/>
</dbReference>
<dbReference type="EMBL" id="CDMY01000316">
    <property type="protein sequence ID" value="CEM02020.1"/>
    <property type="molecule type" value="Genomic_DNA"/>
</dbReference>
<dbReference type="OrthoDB" id="5954868at2759"/>
<sequence>MGYERVPLEVHRRATSGPTRPAANGLVFVSLLAICTLIGVDIGLHAGSLLGRRSFSSVDDFLQLARQPLLEWEQMHKASVAELADPETDQTVSGDVDESKTAVLSAAAAAAAVPHASPCNMSMTTAGANMSMSMGMAQSVHPLDHWVTQECPKVRWMREFQRERPSSRSKEITNVVSLDMRSFPMAMLNNSLTAVVYLGEKRRDTWAETMIPKMQACPLVKEVLIDWWPESDLSLSKLPVKSLKKVRVADGKRGLGERWLIGEQITTPFTATFDDDRGFSCHLLHRLMIMAMRFPNKIATLSEFGRRIMHCPSLNENQLQYKLSKSKGAITLPVAAVVGTSSLVAYAKLMPRPIIDMMNKELNCEDMALNWVVAQMAPDGQTGVVLEEKHLGATGDYIDMDDLKGLSATVNGQVRRNACLNMLAQLLPQWRVPKPPKFSVHVRDPLSGKAANHTMARIVVVTAAYSENRPDFLDTVFENQDMYCALHGYRSVTIYGKDVQTADRGAYRAKLETILSLMVETKHKYVVWKDSDTLFMDCSKRLDLLVREYPTKDIIFTSDVSPWFVNTGVMIFKRTAFAKRFLKTVLKLMSDMPAPAGSLPGEQVYINFALLDAARRKACQQDIRPCMKACKGLECLKHMDPYLSRHIAVLPNHALQSLRSQRLIPPPRLVPMRVEPHVHITTPTPLPTTRESGSEIAILPDGQLVTRKAVPQNATLVKHASGVGNQPPRRRRRRRRMYQQQEEVEYVAEDGEEVFIMHVAGAAPKESPEMRGQIIREHAMFSSCPAIKLCSDVCITAA</sequence>
<keyword evidence="5" id="KW-0812">Transmembrane</keyword>
<feature type="domain" description="Glycosyl transferase 64" evidence="6">
    <location>
        <begin position="193"/>
        <end position="427"/>
    </location>
</feature>
<evidence type="ECO:0000313" key="8">
    <source>
        <dbReference type="Proteomes" id="UP000041254"/>
    </source>
</evidence>
<evidence type="ECO:0000259" key="6">
    <source>
        <dbReference type="Pfam" id="PF09258"/>
    </source>
</evidence>
<dbReference type="GO" id="GO:0006487">
    <property type="term" value="P:protein N-linked glycosylation"/>
    <property type="evidence" value="ECO:0007669"/>
    <property type="project" value="TreeGrafter"/>
</dbReference>
<dbReference type="Pfam" id="PF09258">
    <property type="entry name" value="Glyco_transf_64"/>
    <property type="match status" value="1"/>
</dbReference>
<dbReference type="InterPro" id="IPR008630">
    <property type="entry name" value="Glyco_trans_34"/>
</dbReference>
<gene>
    <name evidence="7" type="ORF">Vbra_13407</name>
</gene>
<evidence type="ECO:0000256" key="2">
    <source>
        <dbReference type="ARBA" id="ARBA00022676"/>
    </source>
</evidence>
<dbReference type="GO" id="GO:0000139">
    <property type="term" value="C:Golgi membrane"/>
    <property type="evidence" value="ECO:0007669"/>
    <property type="project" value="TreeGrafter"/>
</dbReference>
<proteinExistence type="inferred from homology"/>
<reference evidence="7 8" key="1">
    <citation type="submission" date="2014-11" db="EMBL/GenBank/DDBJ databases">
        <authorList>
            <person name="Zhu J."/>
            <person name="Qi W."/>
            <person name="Song R."/>
        </authorList>
    </citation>
    <scope>NUCLEOTIDE SEQUENCE [LARGE SCALE GENOMIC DNA]</scope>
</reference>
<dbReference type="InterPro" id="IPR015338">
    <property type="entry name" value="GT64_dom"/>
</dbReference>
<dbReference type="Proteomes" id="UP000041254">
    <property type="component" value="Unassembled WGS sequence"/>
</dbReference>
<dbReference type="PANTHER" id="PTHR31306">
    <property type="entry name" value="ALPHA-1,6-MANNOSYLTRANSFERASE MNN11-RELATED"/>
    <property type="match status" value="1"/>
</dbReference>
<dbReference type="GO" id="GO:0016757">
    <property type="term" value="F:glycosyltransferase activity"/>
    <property type="evidence" value="ECO:0007669"/>
    <property type="project" value="UniProtKB-KW"/>
</dbReference>
<name>A0A0G4EUM7_VITBC</name>
<dbReference type="InParanoid" id="A0A0G4EUM7"/>
<dbReference type="PANTHER" id="PTHR31306:SF4">
    <property type="entry name" value="ALPHA-1,2-GALACTOSYLTRANSFERASE"/>
    <property type="match status" value="1"/>
</dbReference>
<evidence type="ECO:0000256" key="5">
    <source>
        <dbReference type="SAM" id="Phobius"/>
    </source>
</evidence>
<dbReference type="InterPro" id="IPR029044">
    <property type="entry name" value="Nucleotide-diphossugar_trans"/>
</dbReference>
<dbReference type="VEuPathDB" id="CryptoDB:Vbra_13407"/>
<keyword evidence="2" id="KW-0328">Glycosyltransferase</keyword>
<protein>
    <recommendedName>
        <fullName evidence="6">Glycosyl transferase 64 domain-containing protein</fullName>
    </recommendedName>
</protein>
<evidence type="ECO:0000313" key="7">
    <source>
        <dbReference type="EMBL" id="CEM02020.1"/>
    </source>
</evidence>
<accession>A0A0G4EUM7</accession>